<reference evidence="2" key="1">
    <citation type="submission" date="2023-04" db="EMBL/GenBank/DDBJ databases">
        <authorList>
            <consortium name="ELIXIR-Norway"/>
        </authorList>
    </citation>
    <scope>NUCLEOTIDE SEQUENCE [LARGE SCALE GENOMIC DNA]</scope>
</reference>
<feature type="compositionally biased region" description="Basic and acidic residues" evidence="1">
    <location>
        <begin position="35"/>
        <end position="45"/>
    </location>
</feature>
<protein>
    <submittedName>
        <fullName evidence="2">Uncharacterized protein</fullName>
    </submittedName>
</protein>
<dbReference type="EMBL" id="OX459947">
    <property type="protein sequence ID" value="CAI9154297.1"/>
    <property type="molecule type" value="Genomic_DNA"/>
</dbReference>
<evidence type="ECO:0000313" key="2">
    <source>
        <dbReference type="EMBL" id="CAI9154297.1"/>
    </source>
</evidence>
<sequence>MWAVAAAHVSPAPPGRPGAGTQAAAADEGPATGQRFREFWFKETRQQLGKTRPGGERGPRGRRGPDAPAVTCLLGVASPVSVGLGAPRTPRGPSRREDPIAMRPVRSLSVRERGPQQARAAILGSHWY</sequence>
<feature type="region of interest" description="Disordered" evidence="1">
    <location>
        <begin position="1"/>
        <end position="128"/>
    </location>
</feature>
<feature type="compositionally biased region" description="Basic and acidic residues" evidence="1">
    <location>
        <begin position="53"/>
        <end position="65"/>
    </location>
</feature>
<keyword evidence="3" id="KW-1185">Reference proteome</keyword>
<accession>A0ABN8XY69</accession>
<gene>
    <name evidence="2" type="ORF">MRATA1EN1_LOCUS3259</name>
</gene>
<dbReference type="Proteomes" id="UP001176941">
    <property type="component" value="Chromosome 11"/>
</dbReference>
<evidence type="ECO:0000256" key="1">
    <source>
        <dbReference type="SAM" id="MobiDB-lite"/>
    </source>
</evidence>
<proteinExistence type="predicted"/>
<organism evidence="2 3">
    <name type="scientific">Rangifer tarandus platyrhynchus</name>
    <name type="common">Svalbard reindeer</name>
    <dbReference type="NCBI Taxonomy" id="3082113"/>
    <lineage>
        <taxon>Eukaryota</taxon>
        <taxon>Metazoa</taxon>
        <taxon>Chordata</taxon>
        <taxon>Craniata</taxon>
        <taxon>Vertebrata</taxon>
        <taxon>Euteleostomi</taxon>
        <taxon>Mammalia</taxon>
        <taxon>Eutheria</taxon>
        <taxon>Laurasiatheria</taxon>
        <taxon>Artiodactyla</taxon>
        <taxon>Ruminantia</taxon>
        <taxon>Pecora</taxon>
        <taxon>Cervidae</taxon>
        <taxon>Odocoileinae</taxon>
        <taxon>Rangifer</taxon>
    </lineage>
</organism>
<evidence type="ECO:0000313" key="3">
    <source>
        <dbReference type="Proteomes" id="UP001176941"/>
    </source>
</evidence>
<feature type="compositionally biased region" description="Low complexity" evidence="1">
    <location>
        <begin position="1"/>
        <end position="10"/>
    </location>
</feature>
<name>A0ABN8XY69_RANTA</name>